<dbReference type="Gene3D" id="3.20.20.10">
    <property type="entry name" value="Alanine racemase"/>
    <property type="match status" value="1"/>
</dbReference>
<dbReference type="OrthoDB" id="6874995at2759"/>
<protein>
    <recommendedName>
        <fullName evidence="2">Pyridoxal phosphate homeostasis protein</fullName>
        <shortName evidence="2">PLP homeostasis protein</shortName>
    </recommendedName>
</protein>
<comment type="cofactor">
    <cofactor evidence="3">
        <name>pyridoxal 5'-phosphate</name>
        <dbReference type="ChEBI" id="CHEBI:597326"/>
    </cofactor>
</comment>
<comment type="similarity">
    <text evidence="2 4">Belongs to the pyridoxal phosphate-binding protein YggS/PROSC family.</text>
</comment>
<dbReference type="InterPro" id="IPR011078">
    <property type="entry name" value="PyrdxlP_homeostasis"/>
</dbReference>
<feature type="modified residue" description="N6-(pyridoxal phosphate)lysine" evidence="2 3">
    <location>
        <position position="45"/>
    </location>
</feature>
<evidence type="ECO:0000313" key="7">
    <source>
        <dbReference type="Proteomes" id="UP000494256"/>
    </source>
</evidence>
<dbReference type="Proteomes" id="UP000494256">
    <property type="component" value="Unassembled WGS sequence"/>
</dbReference>
<dbReference type="SUPFAM" id="SSF51419">
    <property type="entry name" value="PLP-binding barrel"/>
    <property type="match status" value="1"/>
</dbReference>
<dbReference type="InterPro" id="IPR029066">
    <property type="entry name" value="PLP-binding_barrel"/>
</dbReference>
<organism evidence="6 7">
    <name type="scientific">Arctia plantaginis</name>
    <name type="common">Wood tiger moth</name>
    <name type="synonym">Phalaena plantaginis</name>
    <dbReference type="NCBI Taxonomy" id="874455"/>
    <lineage>
        <taxon>Eukaryota</taxon>
        <taxon>Metazoa</taxon>
        <taxon>Ecdysozoa</taxon>
        <taxon>Arthropoda</taxon>
        <taxon>Hexapoda</taxon>
        <taxon>Insecta</taxon>
        <taxon>Pterygota</taxon>
        <taxon>Neoptera</taxon>
        <taxon>Endopterygota</taxon>
        <taxon>Lepidoptera</taxon>
        <taxon>Glossata</taxon>
        <taxon>Ditrysia</taxon>
        <taxon>Noctuoidea</taxon>
        <taxon>Erebidae</taxon>
        <taxon>Arctiinae</taxon>
        <taxon>Arctia</taxon>
    </lineage>
</organism>
<feature type="domain" description="Alanine racemase N-terminal" evidence="5">
    <location>
        <begin position="38"/>
        <end position="250"/>
    </location>
</feature>
<dbReference type="PANTHER" id="PTHR10146:SF14">
    <property type="entry name" value="PYRIDOXAL PHOSPHATE HOMEOSTASIS PROTEIN"/>
    <property type="match status" value="1"/>
</dbReference>
<dbReference type="HAMAP" id="MF_02087">
    <property type="entry name" value="PLP_homeostasis"/>
    <property type="match status" value="1"/>
</dbReference>
<evidence type="ECO:0000256" key="2">
    <source>
        <dbReference type="HAMAP-Rule" id="MF_03225"/>
    </source>
</evidence>
<comment type="caution">
    <text evidence="6">The sequence shown here is derived from an EMBL/GenBank/DDBJ whole genome shotgun (WGS) entry which is preliminary data.</text>
</comment>
<sequence length="259" mass="29053">MSLEEDPKVNVMQGLKTVLSKMELAVAKRSKDLPQIAPKLVAVSKIKPASLILEAYQIGQRDFGENYVNELATKANDPLILENCKDIKWHLIGPLQTNKINKVLGVPRLHMIQTVHSQKLADNLNKQWGKYRKEEVKLAIMVQVNTSGEEAKSGIEPENASKLVEHVLKNCENLDFKGLMTIGEYDYDVSRGPNPDFISLAKIRQEVCQNLNLDINQVELSMGMSTDYEHAIEMGATTIRVGSTIFGLRPQKNQEIESQ</sequence>
<dbReference type="FunFam" id="3.20.20.10:FF:000007">
    <property type="entry name" value="Pyridoxal phosphate homeostasis protein"/>
    <property type="match status" value="1"/>
</dbReference>
<dbReference type="EMBL" id="CADEBD010000897">
    <property type="protein sequence ID" value="CAB3260889.1"/>
    <property type="molecule type" value="Genomic_DNA"/>
</dbReference>
<proteinExistence type="inferred from homology"/>
<dbReference type="PANTHER" id="PTHR10146">
    <property type="entry name" value="PROLINE SYNTHETASE CO-TRANSCRIBED BACTERIAL HOMOLOG PROTEIN"/>
    <property type="match status" value="1"/>
</dbReference>
<name>A0A8S1BL42_ARCPL</name>
<evidence type="ECO:0000259" key="5">
    <source>
        <dbReference type="Pfam" id="PF01168"/>
    </source>
</evidence>
<evidence type="ECO:0000256" key="4">
    <source>
        <dbReference type="RuleBase" id="RU004514"/>
    </source>
</evidence>
<dbReference type="GO" id="GO:0030170">
    <property type="term" value="F:pyridoxal phosphate binding"/>
    <property type="evidence" value="ECO:0007669"/>
    <property type="project" value="UniProtKB-UniRule"/>
</dbReference>
<evidence type="ECO:0000256" key="3">
    <source>
        <dbReference type="PIRSR" id="PIRSR004848-1"/>
    </source>
</evidence>
<dbReference type="PIRSF" id="PIRSF004848">
    <property type="entry name" value="YBL036c_PLPDEIII"/>
    <property type="match status" value="1"/>
</dbReference>
<reference evidence="6 7" key="1">
    <citation type="submission" date="2020-04" db="EMBL/GenBank/DDBJ databases">
        <authorList>
            <person name="Wallbank WR R."/>
            <person name="Pardo Diaz C."/>
            <person name="Kozak K."/>
            <person name="Martin S."/>
            <person name="Jiggins C."/>
            <person name="Moest M."/>
            <person name="Warren A I."/>
            <person name="Byers J.R.P. K."/>
            <person name="Montejo-Kovacevich G."/>
            <person name="Yen C E."/>
        </authorList>
    </citation>
    <scope>NUCLEOTIDE SEQUENCE [LARGE SCALE GENOMIC DNA]</scope>
</reference>
<dbReference type="InterPro" id="IPR001608">
    <property type="entry name" value="Ala_racemase_N"/>
</dbReference>
<gene>
    <name evidence="6" type="ORF">APLA_LOCUS17233</name>
</gene>
<evidence type="ECO:0000256" key="1">
    <source>
        <dbReference type="ARBA" id="ARBA00022898"/>
    </source>
</evidence>
<accession>A0A8S1BL42</accession>
<dbReference type="NCBIfam" id="TIGR00044">
    <property type="entry name" value="YggS family pyridoxal phosphate-dependent enzyme"/>
    <property type="match status" value="1"/>
</dbReference>
<evidence type="ECO:0000313" key="6">
    <source>
        <dbReference type="EMBL" id="CAB3260889.1"/>
    </source>
</evidence>
<comment type="function">
    <text evidence="2">Pyridoxal 5'-phosphate (PLP)-binding protein, which may be involved in intracellular homeostatic regulation of pyridoxal 5'-phosphate (PLP), the active form of vitamin B6.</text>
</comment>
<keyword evidence="1 2" id="KW-0663">Pyridoxal phosphate</keyword>
<dbReference type="AlphaFoldDB" id="A0A8S1BL42"/>
<dbReference type="CDD" id="cd06822">
    <property type="entry name" value="PLPDE_III_YBL036c_euk"/>
    <property type="match status" value="1"/>
</dbReference>
<dbReference type="Pfam" id="PF01168">
    <property type="entry name" value="Ala_racemase_N"/>
    <property type="match status" value="1"/>
</dbReference>